<dbReference type="AlphaFoldDB" id="A0A3G8JIE4"/>
<dbReference type="RefSeq" id="WP_124707611.1">
    <property type="nucleotide sequence ID" value="NZ_CP033972.1"/>
</dbReference>
<dbReference type="Gene3D" id="3.40.50.150">
    <property type="entry name" value="Vaccinia Virus protein VP39"/>
    <property type="match status" value="1"/>
</dbReference>
<dbReference type="GO" id="GO:0008171">
    <property type="term" value="F:O-methyltransferase activity"/>
    <property type="evidence" value="ECO:0007669"/>
    <property type="project" value="InterPro"/>
</dbReference>
<proteinExistence type="predicted"/>
<organism evidence="4 5">
    <name type="scientific">Gordonia insulae</name>
    <dbReference type="NCBI Taxonomy" id="2420509"/>
    <lineage>
        <taxon>Bacteria</taxon>
        <taxon>Bacillati</taxon>
        <taxon>Actinomycetota</taxon>
        <taxon>Actinomycetes</taxon>
        <taxon>Mycobacteriales</taxon>
        <taxon>Gordoniaceae</taxon>
        <taxon>Gordonia</taxon>
    </lineage>
</organism>
<keyword evidence="1 4" id="KW-0489">Methyltransferase</keyword>
<dbReference type="SUPFAM" id="SSF53335">
    <property type="entry name" value="S-adenosyl-L-methionine-dependent methyltransferases"/>
    <property type="match status" value="1"/>
</dbReference>
<dbReference type="PANTHER" id="PTHR43167">
    <property type="entry name" value="PUTATIVE (AFU_ORTHOLOGUE AFUA_6G01830)-RELATED"/>
    <property type="match status" value="1"/>
</dbReference>
<dbReference type="EMBL" id="CP033972">
    <property type="protein sequence ID" value="AZG44804.1"/>
    <property type="molecule type" value="Genomic_DNA"/>
</dbReference>
<dbReference type="OrthoDB" id="4774874at2"/>
<gene>
    <name evidence="4" type="ORF">D7316_01395</name>
</gene>
<dbReference type="PANTHER" id="PTHR43167:SF1">
    <property type="entry name" value="PUTATIVE (AFU_ORTHOLOGUE AFUA_6G01830)-RELATED"/>
    <property type="match status" value="1"/>
</dbReference>
<dbReference type="InterPro" id="IPR002935">
    <property type="entry name" value="SAM_O-MeTrfase"/>
</dbReference>
<dbReference type="Proteomes" id="UP000271469">
    <property type="component" value="Chromosome"/>
</dbReference>
<keyword evidence="2 4" id="KW-0808">Transferase</keyword>
<name>A0A3G8JIE4_9ACTN</name>
<keyword evidence="5" id="KW-1185">Reference proteome</keyword>
<keyword evidence="3" id="KW-0949">S-adenosyl-L-methionine</keyword>
<dbReference type="KEGG" id="gom:D7316_01395"/>
<evidence type="ECO:0000313" key="4">
    <source>
        <dbReference type="EMBL" id="AZG44804.1"/>
    </source>
</evidence>
<dbReference type="PROSITE" id="PS51682">
    <property type="entry name" value="SAM_OMT_I"/>
    <property type="match status" value="1"/>
</dbReference>
<reference evidence="4 5" key="1">
    <citation type="submission" date="2018-11" db="EMBL/GenBank/DDBJ databases">
        <title>Gordonia insulae sp. nov., isolated from an island soil.</title>
        <authorList>
            <person name="Kim Y.S."/>
            <person name="Kim S.B."/>
        </authorList>
    </citation>
    <scope>NUCLEOTIDE SEQUENCE [LARGE SCALE GENOMIC DNA]</scope>
    <source>
        <strain evidence="4 5">MMS17-SY073</strain>
    </source>
</reference>
<dbReference type="Pfam" id="PF01596">
    <property type="entry name" value="Methyltransf_3"/>
    <property type="match status" value="1"/>
</dbReference>
<evidence type="ECO:0000256" key="1">
    <source>
        <dbReference type="ARBA" id="ARBA00022603"/>
    </source>
</evidence>
<sequence length="222" mass="22492">MTDSSDGSGSSSAASANALIDYAESAIVEDDALVAARGRAEELGAAAVAPAVGALLALLARSCDAHAVVEIGTGAGVSGLWLLNGMAADGVLTTIDPEPEHHRAARQSFASAEIAPGRTRLINGTPREVLPRLADASYDLVFVDGPLIDHPRHVTEAVRMLRPGGVVVVHNATADGAVADPTRTDPPAAAAREAALLIADDERLLPVVIPLGAGVLAAAKAR</sequence>
<dbReference type="GO" id="GO:0032259">
    <property type="term" value="P:methylation"/>
    <property type="evidence" value="ECO:0007669"/>
    <property type="project" value="UniProtKB-KW"/>
</dbReference>
<dbReference type="InterPro" id="IPR029063">
    <property type="entry name" value="SAM-dependent_MTases_sf"/>
</dbReference>
<dbReference type="CDD" id="cd02440">
    <property type="entry name" value="AdoMet_MTases"/>
    <property type="match status" value="1"/>
</dbReference>
<dbReference type="EC" id="2.1.1.-" evidence="4"/>
<protein>
    <submittedName>
        <fullName evidence="4">O-methyltransferase</fullName>
        <ecNumber evidence="4">2.1.1.-</ecNumber>
    </submittedName>
</protein>
<evidence type="ECO:0000256" key="3">
    <source>
        <dbReference type="ARBA" id="ARBA00022691"/>
    </source>
</evidence>
<evidence type="ECO:0000313" key="5">
    <source>
        <dbReference type="Proteomes" id="UP000271469"/>
    </source>
</evidence>
<accession>A0A3G8JIE4</accession>
<evidence type="ECO:0000256" key="2">
    <source>
        <dbReference type="ARBA" id="ARBA00022679"/>
    </source>
</evidence>